<accession>G9EK97</accession>
<protein>
    <submittedName>
        <fullName evidence="1">Uncharacterized protein</fullName>
    </submittedName>
</protein>
<evidence type="ECO:0000313" key="2">
    <source>
        <dbReference type="Proteomes" id="UP000002770"/>
    </source>
</evidence>
<dbReference type="OrthoDB" id="5635133at2"/>
<dbReference type="Proteomes" id="UP000002770">
    <property type="component" value="Unassembled WGS sequence"/>
</dbReference>
<keyword evidence="2" id="KW-1185">Reference proteome</keyword>
<dbReference type="InParanoid" id="G9EK97"/>
<dbReference type="HOGENOM" id="CLU_594200_0_0_6"/>
<evidence type="ECO:0000313" key="1">
    <source>
        <dbReference type="EMBL" id="EHL32248.1"/>
    </source>
</evidence>
<sequence>MKKIFLGLIMKLASTFLQYIYGGKNLEQPEWLSIAMQKLQTMNAGYHWGRFINCIEVTLHAYNALLENQGTFFPNVTPLPTLPPLIPGYIEQLHPRMLTMDETKISYRLSGYGLNYTQFVNYLTNKQIPAYSHLILFATLKKIYGSHALSGFVVPNEAGNGIHVHLYDAQGFLPDTWLHPEQFDEFYSFEMCYVYDSKKTQNAIKIFIDECKSAALNRSEQEKTTEDETQKPDLMREKLYEFIKLELFRLEAKLIVASTQNTTALEDKINQYKEILSQLITNKFEQNTYQLTADFFVKTAKIAKNHHYSCNWFNPQSSENFYAYFKKFIPHTSFQGAYTVDAITQYIAMYLTHEIARLSMLNEYTNSYIEEKIALYTKELENLFFQAANLSLLNTRLEEIKKISAIPRHWSTMYLPTTSSTSFDTYLKPLQEHLINEMQAEELNENWVDYSPIETESPRHFD</sequence>
<dbReference type="EMBL" id="JH413801">
    <property type="protein sequence ID" value="EHL32248.1"/>
    <property type="molecule type" value="Genomic_DNA"/>
</dbReference>
<name>G9EK97_9GAMM</name>
<gene>
    <name evidence="1" type="ORF">LDG_5621</name>
</gene>
<organism evidence="1 2">
    <name type="scientific">Legionella drancourtii LLAP12</name>
    <dbReference type="NCBI Taxonomy" id="658187"/>
    <lineage>
        <taxon>Bacteria</taxon>
        <taxon>Pseudomonadati</taxon>
        <taxon>Pseudomonadota</taxon>
        <taxon>Gammaproteobacteria</taxon>
        <taxon>Legionellales</taxon>
        <taxon>Legionellaceae</taxon>
        <taxon>Legionella</taxon>
    </lineage>
</organism>
<dbReference type="RefSeq" id="WP_006869594.1">
    <property type="nucleotide sequence ID" value="NZ_JH413801.1"/>
</dbReference>
<reference evidence="1 2" key="1">
    <citation type="journal article" date="2011" name="BMC Genomics">
        <title>Insight into cross-talk between intra-amoebal pathogens.</title>
        <authorList>
            <person name="Gimenez G."/>
            <person name="Bertelli C."/>
            <person name="Moliner C."/>
            <person name="Robert C."/>
            <person name="Raoult D."/>
            <person name="Fournier P.E."/>
            <person name="Greub G."/>
        </authorList>
    </citation>
    <scope>NUCLEOTIDE SEQUENCE [LARGE SCALE GENOMIC DNA]</scope>
    <source>
        <strain evidence="1 2">LLAP12</strain>
    </source>
</reference>
<dbReference type="AlphaFoldDB" id="G9EK97"/>
<proteinExistence type="predicted"/>